<feature type="transmembrane region" description="Helical" evidence="1">
    <location>
        <begin position="506"/>
        <end position="529"/>
    </location>
</feature>
<dbReference type="RefSeq" id="WP_376982673.1">
    <property type="nucleotide sequence ID" value="NZ_JBHLSV010000027.1"/>
</dbReference>
<keyword evidence="1" id="KW-0812">Transmembrane</keyword>
<keyword evidence="3" id="KW-1185">Reference proteome</keyword>
<dbReference type="EMBL" id="JBHLSV010000027">
    <property type="protein sequence ID" value="MFC0675643.1"/>
    <property type="molecule type" value="Genomic_DNA"/>
</dbReference>
<dbReference type="Pfam" id="PF20176">
    <property type="entry name" value="DUF6541"/>
    <property type="match status" value="1"/>
</dbReference>
<evidence type="ECO:0000256" key="1">
    <source>
        <dbReference type="SAM" id="Phobius"/>
    </source>
</evidence>
<sequence length="676" mass="71145">MGTWLPMVLPFLVTAAWLLLPGMVCTLALRLRPAPAAGLAPLASLGLISAAAVLAPRTGLSWGPLPVLALTVLVGGLLWAARLLRARRRRRLAPEAEASSPAAAVPWPRRALRLPSSLEALTFAGMALGAMLMARLVMTTLQAPDALSQSFDNIFHQSAVRAILDGAASPSSLDLLALTADPGASTFYPAAWHDTVSLVLLSIGGQDVALATNAMTLAVCALVWPAGAVLLSRSVLPSSLLRLGLLPAGVLSAALPMFPRMLIVFGVLYPNLLGMALLPGMLVLLLRLLGIGRRDGMSMPAVLVLGLLGGIGTALGHPNAAMSLLALAVPVAALGAVGALLRAAHPRLRGGLARAGLLTAAALGLFLLARGIWPVIRPPEQALVWEPDATIPEAIGRILLFSLPAARPAWSLAVLLLLGAYATVRHRRAEMLAAWGLVAYLFVAVTAWPDGPDRDALVGVWYNDPYRLAAMFAIPALPILALGVAHLSRALADVLAPRLRGRARRLLRPVIGLAAVVLCLAITQGSTWMTASLDYARPAYRMSADANVLSPDELALIERLPQEVPADAVLIVNAWNGSSLAYPYTGIATTRHHTLEHATEEDRLVEQHLRDAAADPTVCEAVTELGAGYVLDFGEDYVNGQTWDFPGLRDLGTAEGFTLVDSEGAAALYRIDACTP</sequence>
<protein>
    <submittedName>
        <fullName evidence="2">DUF6541 family protein</fullName>
    </submittedName>
</protein>
<feature type="transmembrane region" description="Helical" evidence="1">
    <location>
        <begin position="408"/>
        <end position="424"/>
    </location>
</feature>
<name>A0ABV6RIB1_9MICO</name>
<feature type="transmembrane region" description="Helical" evidence="1">
    <location>
        <begin position="268"/>
        <end position="289"/>
    </location>
</feature>
<dbReference type="InterPro" id="IPR046671">
    <property type="entry name" value="DUF6541"/>
</dbReference>
<evidence type="ECO:0000313" key="3">
    <source>
        <dbReference type="Proteomes" id="UP001589793"/>
    </source>
</evidence>
<feature type="transmembrane region" description="Helical" evidence="1">
    <location>
        <begin position="468"/>
        <end position="485"/>
    </location>
</feature>
<feature type="transmembrane region" description="Helical" evidence="1">
    <location>
        <begin position="61"/>
        <end position="81"/>
    </location>
</feature>
<feature type="transmembrane region" description="Helical" evidence="1">
    <location>
        <begin position="36"/>
        <end position="55"/>
    </location>
</feature>
<evidence type="ECO:0000313" key="2">
    <source>
        <dbReference type="EMBL" id="MFC0675643.1"/>
    </source>
</evidence>
<gene>
    <name evidence="2" type="ORF">ACFFF6_16970</name>
</gene>
<feature type="transmembrane region" description="Helical" evidence="1">
    <location>
        <begin position="118"/>
        <end position="138"/>
    </location>
</feature>
<keyword evidence="1" id="KW-0472">Membrane</keyword>
<reference evidence="2 3" key="1">
    <citation type="submission" date="2024-09" db="EMBL/GenBank/DDBJ databases">
        <authorList>
            <person name="Sun Q."/>
            <person name="Mori K."/>
        </authorList>
    </citation>
    <scope>NUCLEOTIDE SEQUENCE [LARGE SCALE GENOMIC DNA]</scope>
    <source>
        <strain evidence="2 3">CICC 10874</strain>
    </source>
</reference>
<feature type="transmembrane region" description="Helical" evidence="1">
    <location>
        <begin position="431"/>
        <end position="448"/>
    </location>
</feature>
<feature type="transmembrane region" description="Helical" evidence="1">
    <location>
        <begin position="355"/>
        <end position="376"/>
    </location>
</feature>
<organism evidence="2 3">
    <name type="scientific">Brachybacterium hainanense</name>
    <dbReference type="NCBI Taxonomy" id="1541174"/>
    <lineage>
        <taxon>Bacteria</taxon>
        <taxon>Bacillati</taxon>
        <taxon>Actinomycetota</taxon>
        <taxon>Actinomycetes</taxon>
        <taxon>Micrococcales</taxon>
        <taxon>Dermabacteraceae</taxon>
        <taxon>Brachybacterium</taxon>
    </lineage>
</organism>
<accession>A0ABV6RIB1</accession>
<keyword evidence="1" id="KW-1133">Transmembrane helix</keyword>
<feature type="transmembrane region" description="Helical" evidence="1">
    <location>
        <begin position="243"/>
        <end position="262"/>
    </location>
</feature>
<comment type="caution">
    <text evidence="2">The sequence shown here is derived from an EMBL/GenBank/DDBJ whole genome shotgun (WGS) entry which is preliminary data.</text>
</comment>
<proteinExistence type="predicted"/>
<feature type="transmembrane region" description="Helical" evidence="1">
    <location>
        <begin position="208"/>
        <end position="231"/>
    </location>
</feature>
<feature type="transmembrane region" description="Helical" evidence="1">
    <location>
        <begin position="6"/>
        <end position="29"/>
    </location>
</feature>
<feature type="transmembrane region" description="Helical" evidence="1">
    <location>
        <begin position="321"/>
        <end position="343"/>
    </location>
</feature>
<dbReference type="Proteomes" id="UP001589793">
    <property type="component" value="Unassembled WGS sequence"/>
</dbReference>
<feature type="transmembrane region" description="Helical" evidence="1">
    <location>
        <begin position="296"/>
        <end position="315"/>
    </location>
</feature>